<evidence type="ECO:0000313" key="2">
    <source>
        <dbReference type="EMBL" id="ORX95470.1"/>
    </source>
</evidence>
<gene>
    <name evidence="2" type="ORF">BCR34DRAFT_607939</name>
</gene>
<feature type="chain" id="PRO_5012824490" description="DNase1 protein" evidence="1">
    <location>
        <begin position="18"/>
        <end position="225"/>
    </location>
</feature>
<keyword evidence="3" id="KW-1185">Reference proteome</keyword>
<feature type="signal peptide" evidence="1">
    <location>
        <begin position="1"/>
        <end position="17"/>
    </location>
</feature>
<evidence type="ECO:0000313" key="3">
    <source>
        <dbReference type="Proteomes" id="UP000193144"/>
    </source>
</evidence>
<dbReference type="EMBL" id="MCFA01000277">
    <property type="protein sequence ID" value="ORX95470.1"/>
    <property type="molecule type" value="Genomic_DNA"/>
</dbReference>
<name>A0A1Y1YBR9_9PLEO</name>
<sequence length="225" mass="24200">MLHPVAGLIALSAFAFAADVSIKEGIVTAGQAVEVTVSNANEVNEDLYPGAVATNLKIGLFNSNYQYWMCSLTDFIPAKNGTVIVIIPPEMGPSGAYYAISAYGLSNPPPNSVWSGFVVRHVPTQYFFLTNGTGIWTPEDISPLLQGQGLIGLWDADIPCSSYPCAQKCAGKQFPDEHAGDAWTLSSTYLICLKKCDGVKIDYDRIKETEDNKPLATHCGSISTQ</sequence>
<keyword evidence="1" id="KW-0732">Signal</keyword>
<accession>A0A1Y1YBR9</accession>
<proteinExistence type="predicted"/>
<reference evidence="2 3" key="1">
    <citation type="submission" date="2016-07" db="EMBL/GenBank/DDBJ databases">
        <title>Pervasive Adenine N6-methylation of Active Genes in Fungi.</title>
        <authorList>
            <consortium name="DOE Joint Genome Institute"/>
            <person name="Mondo S.J."/>
            <person name="Dannebaum R.O."/>
            <person name="Kuo R.C."/>
            <person name="Labutti K."/>
            <person name="Haridas S."/>
            <person name="Kuo A."/>
            <person name="Salamov A."/>
            <person name="Ahrendt S.R."/>
            <person name="Lipzen A."/>
            <person name="Sullivan W."/>
            <person name="Andreopoulos W.B."/>
            <person name="Clum A."/>
            <person name="Lindquist E."/>
            <person name="Daum C."/>
            <person name="Ramamoorthy G.K."/>
            <person name="Gryganskyi A."/>
            <person name="Culley D."/>
            <person name="Magnuson J.K."/>
            <person name="James T.Y."/>
            <person name="O'Malley M.A."/>
            <person name="Stajich J.E."/>
            <person name="Spatafora J.W."/>
            <person name="Visel A."/>
            <person name="Grigoriev I.V."/>
        </authorList>
    </citation>
    <scope>NUCLEOTIDE SEQUENCE [LARGE SCALE GENOMIC DNA]</scope>
    <source>
        <strain evidence="2 3">CBS 115471</strain>
    </source>
</reference>
<organism evidence="2 3">
    <name type="scientific">Clohesyomyces aquaticus</name>
    <dbReference type="NCBI Taxonomy" id="1231657"/>
    <lineage>
        <taxon>Eukaryota</taxon>
        <taxon>Fungi</taxon>
        <taxon>Dikarya</taxon>
        <taxon>Ascomycota</taxon>
        <taxon>Pezizomycotina</taxon>
        <taxon>Dothideomycetes</taxon>
        <taxon>Pleosporomycetidae</taxon>
        <taxon>Pleosporales</taxon>
        <taxon>Lindgomycetaceae</taxon>
        <taxon>Clohesyomyces</taxon>
    </lineage>
</organism>
<evidence type="ECO:0000256" key="1">
    <source>
        <dbReference type="SAM" id="SignalP"/>
    </source>
</evidence>
<evidence type="ECO:0008006" key="4">
    <source>
        <dbReference type="Google" id="ProtNLM"/>
    </source>
</evidence>
<protein>
    <recommendedName>
        <fullName evidence="4">DNase1 protein</fullName>
    </recommendedName>
</protein>
<dbReference type="OrthoDB" id="5076485at2759"/>
<dbReference type="Proteomes" id="UP000193144">
    <property type="component" value="Unassembled WGS sequence"/>
</dbReference>
<dbReference type="AlphaFoldDB" id="A0A1Y1YBR9"/>
<comment type="caution">
    <text evidence="2">The sequence shown here is derived from an EMBL/GenBank/DDBJ whole genome shotgun (WGS) entry which is preliminary data.</text>
</comment>